<name>A0A674HYV6_9SAUR</name>
<feature type="compositionally biased region" description="Basic and acidic residues" evidence="1">
    <location>
        <begin position="10"/>
        <end position="46"/>
    </location>
</feature>
<dbReference type="AlphaFoldDB" id="A0A674HYV6"/>
<proteinExistence type="predicted"/>
<keyword evidence="3" id="KW-1185">Reference proteome</keyword>
<evidence type="ECO:0000313" key="3">
    <source>
        <dbReference type="Proteomes" id="UP000472274"/>
    </source>
</evidence>
<accession>A0A674HYV6</accession>
<reference evidence="2" key="1">
    <citation type="submission" date="2025-08" db="UniProtKB">
        <authorList>
            <consortium name="Ensembl"/>
        </authorList>
    </citation>
    <scope>IDENTIFICATION</scope>
</reference>
<dbReference type="Proteomes" id="UP000472274">
    <property type="component" value="Unplaced"/>
</dbReference>
<sequence>MSNPSGSPEDVVKQRGRDGKMRREDLDDSQPEGKRLKLGNEGRNSGKEGAAAEEIMPCLGREDPAPQAGGEGKSVSEVVFLALSWKGGWGSCEDSWLDGSLLCCFHLKCFLPTNALLHQKRNQLTAPHFSVIYNLTNFEGRVVGLIHPGGGLFLKMQEFVIYNWFSKSSYMCIMSDYTGEILLILSGYATAFMMHHGIRLCTVITVHHKSLMLCCQTVYFCSHFGN</sequence>
<dbReference type="GeneTree" id="ENSGT00990000211170"/>
<dbReference type="InParanoid" id="A0A674HYV6"/>
<dbReference type="Ensembl" id="ENSTMTT00000000996.1">
    <property type="protein sequence ID" value="ENSTMTP00000000969.1"/>
    <property type="gene ID" value="ENSTMTG00000000795.1"/>
</dbReference>
<organism evidence="2 3">
    <name type="scientific">Terrapene triunguis</name>
    <name type="common">Three-toed box turtle</name>
    <dbReference type="NCBI Taxonomy" id="2587831"/>
    <lineage>
        <taxon>Eukaryota</taxon>
        <taxon>Metazoa</taxon>
        <taxon>Chordata</taxon>
        <taxon>Craniata</taxon>
        <taxon>Vertebrata</taxon>
        <taxon>Euteleostomi</taxon>
        <taxon>Archelosauria</taxon>
        <taxon>Testudinata</taxon>
        <taxon>Testudines</taxon>
        <taxon>Cryptodira</taxon>
        <taxon>Durocryptodira</taxon>
        <taxon>Testudinoidea</taxon>
        <taxon>Emydidae</taxon>
        <taxon>Terrapene</taxon>
    </lineage>
</organism>
<feature type="region of interest" description="Disordered" evidence="1">
    <location>
        <begin position="1"/>
        <end position="50"/>
    </location>
</feature>
<protein>
    <submittedName>
        <fullName evidence="2">Uncharacterized protein</fullName>
    </submittedName>
</protein>
<evidence type="ECO:0000256" key="1">
    <source>
        <dbReference type="SAM" id="MobiDB-lite"/>
    </source>
</evidence>
<reference evidence="2" key="2">
    <citation type="submission" date="2025-09" db="UniProtKB">
        <authorList>
            <consortium name="Ensembl"/>
        </authorList>
    </citation>
    <scope>IDENTIFICATION</scope>
</reference>
<evidence type="ECO:0000313" key="2">
    <source>
        <dbReference type="Ensembl" id="ENSTMTP00000000969.1"/>
    </source>
</evidence>